<evidence type="ECO:0000313" key="3">
    <source>
        <dbReference type="EMBL" id="NYJ75225.1"/>
    </source>
</evidence>
<reference evidence="3 4" key="1">
    <citation type="submission" date="2020-07" db="EMBL/GenBank/DDBJ databases">
        <title>Sequencing the genomes of 1000 actinobacteria strains.</title>
        <authorList>
            <person name="Klenk H.-P."/>
        </authorList>
    </citation>
    <scope>NUCLEOTIDE SEQUENCE [LARGE SCALE GENOMIC DNA]</scope>
    <source>
        <strain evidence="3 4">DSM 29531</strain>
    </source>
</reference>
<dbReference type="RefSeq" id="WP_179481719.1">
    <property type="nucleotide sequence ID" value="NZ_JACCFW010000001.1"/>
</dbReference>
<feature type="domain" description="Potassium channel" evidence="2">
    <location>
        <begin position="156"/>
        <end position="220"/>
    </location>
</feature>
<protein>
    <recommendedName>
        <fullName evidence="2">Potassium channel domain-containing protein</fullName>
    </recommendedName>
</protein>
<feature type="transmembrane region" description="Helical" evidence="1">
    <location>
        <begin position="46"/>
        <end position="63"/>
    </location>
</feature>
<sequence length="231" mass="25105">MTVAAPRRRTGLRGILGTYPNAVLLIIQLGGLLIYPFTGDSTPGRTAYSVVQLLVLVTAVAAVRMTPALTWISATIGVPALIFSVLDVPLHDAYWVTVGLDVTHAIFYLYTAYALIRYMFGDNEVGADEIYATGACFTVVAWAFAYLYGLVQTVWSGQFTTGTMHHGPLTWIELVFLSFTTMTGTGLSDIYPVGDHARSAAMLEQLAGVNYLGLVVARLLGMTLTRFRKEP</sequence>
<feature type="transmembrane region" description="Helical" evidence="1">
    <location>
        <begin position="130"/>
        <end position="151"/>
    </location>
</feature>
<dbReference type="InterPro" id="IPR013099">
    <property type="entry name" value="K_chnl_dom"/>
</dbReference>
<dbReference type="Gene3D" id="1.10.287.70">
    <property type="match status" value="1"/>
</dbReference>
<name>A0A853DM72_9MICO</name>
<proteinExistence type="predicted"/>
<dbReference type="Pfam" id="PF07885">
    <property type="entry name" value="Ion_trans_2"/>
    <property type="match status" value="1"/>
</dbReference>
<dbReference type="AlphaFoldDB" id="A0A853DM72"/>
<gene>
    <name evidence="3" type="ORF">HNR15_002188</name>
</gene>
<keyword evidence="1" id="KW-1133">Transmembrane helix</keyword>
<dbReference type="EMBL" id="JACCFW010000001">
    <property type="protein sequence ID" value="NYJ75225.1"/>
    <property type="molecule type" value="Genomic_DNA"/>
</dbReference>
<accession>A0A853DM72</accession>
<feature type="transmembrane region" description="Helical" evidence="1">
    <location>
        <begin position="206"/>
        <end position="227"/>
    </location>
</feature>
<keyword evidence="4" id="KW-1185">Reference proteome</keyword>
<evidence type="ECO:0000256" key="1">
    <source>
        <dbReference type="SAM" id="Phobius"/>
    </source>
</evidence>
<feature type="transmembrane region" description="Helical" evidence="1">
    <location>
        <begin position="12"/>
        <end position="34"/>
    </location>
</feature>
<feature type="transmembrane region" description="Helical" evidence="1">
    <location>
        <begin position="171"/>
        <end position="194"/>
    </location>
</feature>
<keyword evidence="1" id="KW-0472">Membrane</keyword>
<keyword evidence="1" id="KW-0812">Transmembrane</keyword>
<comment type="caution">
    <text evidence="3">The sequence shown here is derived from an EMBL/GenBank/DDBJ whole genome shotgun (WGS) entry which is preliminary data.</text>
</comment>
<evidence type="ECO:0000259" key="2">
    <source>
        <dbReference type="Pfam" id="PF07885"/>
    </source>
</evidence>
<dbReference type="Proteomes" id="UP000571817">
    <property type="component" value="Unassembled WGS sequence"/>
</dbReference>
<organism evidence="3 4">
    <name type="scientific">Allobranchiibius huperziae</name>
    <dbReference type="NCBI Taxonomy" id="1874116"/>
    <lineage>
        <taxon>Bacteria</taxon>
        <taxon>Bacillati</taxon>
        <taxon>Actinomycetota</taxon>
        <taxon>Actinomycetes</taxon>
        <taxon>Micrococcales</taxon>
        <taxon>Dermacoccaceae</taxon>
        <taxon>Allobranchiibius</taxon>
    </lineage>
</organism>
<dbReference type="SUPFAM" id="SSF81324">
    <property type="entry name" value="Voltage-gated potassium channels"/>
    <property type="match status" value="1"/>
</dbReference>
<evidence type="ECO:0000313" key="4">
    <source>
        <dbReference type="Proteomes" id="UP000571817"/>
    </source>
</evidence>
<feature type="transmembrane region" description="Helical" evidence="1">
    <location>
        <begin position="68"/>
        <end position="88"/>
    </location>
</feature>
<feature type="transmembrane region" description="Helical" evidence="1">
    <location>
        <begin position="94"/>
        <end position="118"/>
    </location>
</feature>